<dbReference type="AlphaFoldDB" id="A0A212RFZ2"/>
<keyword evidence="1" id="KW-0472">Membrane</keyword>
<keyword evidence="1" id="KW-0812">Transmembrane</keyword>
<dbReference type="Proteomes" id="UP000198418">
    <property type="component" value="Unassembled WGS sequence"/>
</dbReference>
<dbReference type="OrthoDB" id="7522752at2"/>
<evidence type="ECO:0000259" key="2">
    <source>
        <dbReference type="Pfam" id="PF13400"/>
    </source>
</evidence>
<sequence>MSALSPFQPLLNRFLDDRKANVAITFAFAILPLMILSGAAVDYGRALKVKSMLQTALDSAALQAVSTSSATASTNFLANATTNGVTIAGAAATFVTNSDGGVTATVGASIPTGLLSLIGVNSINLNLTSTAILTHPATPQSITFQFRYAKGWYYKVIRLWVKPSATASAVAVGTWTYRVTNTSMVAIPKSTVPYFPTSGVSDTGVGVVTTSWNTTAAASIGAKVNTASNNIVFNTPYYDLYLTMDVANQQCPLNQYYYATANKIPSDANQSFYNSVYSSSGTIYENVGCSTNAVQGSSTLSSYSKTISTNSATYSQYLFINGVEQPSNTKIGLLSAFPCYAANAGQSVATEYEWEDSNTTASGTRDYFFSLTATCSTDKWSNAPSIPKLVR</sequence>
<dbReference type="RefSeq" id="WP_158255168.1">
    <property type="nucleotide sequence ID" value="NZ_FYDG01000004.1"/>
</dbReference>
<keyword evidence="1" id="KW-1133">Transmembrane helix</keyword>
<protein>
    <submittedName>
        <fullName evidence="3">Putative Flp pilus-assembly TadE/G-like</fullName>
    </submittedName>
</protein>
<reference evidence="4" key="1">
    <citation type="submission" date="2017-06" db="EMBL/GenBank/DDBJ databases">
        <authorList>
            <person name="Varghese N."/>
            <person name="Submissions S."/>
        </authorList>
    </citation>
    <scope>NUCLEOTIDE SEQUENCE [LARGE SCALE GENOMIC DNA]</scope>
    <source>
        <strain evidence="4">DSM 137</strain>
    </source>
</reference>
<organism evidence="3 4">
    <name type="scientific">Rhodoblastus acidophilus</name>
    <name type="common">Rhodopseudomonas acidophila</name>
    <dbReference type="NCBI Taxonomy" id="1074"/>
    <lineage>
        <taxon>Bacteria</taxon>
        <taxon>Pseudomonadati</taxon>
        <taxon>Pseudomonadota</taxon>
        <taxon>Alphaproteobacteria</taxon>
        <taxon>Hyphomicrobiales</taxon>
        <taxon>Rhodoblastaceae</taxon>
        <taxon>Rhodoblastus</taxon>
    </lineage>
</organism>
<dbReference type="InterPro" id="IPR028087">
    <property type="entry name" value="Tad_N"/>
</dbReference>
<evidence type="ECO:0000313" key="4">
    <source>
        <dbReference type="Proteomes" id="UP000198418"/>
    </source>
</evidence>
<gene>
    <name evidence="3" type="ORF">SAMN06265338_10485</name>
</gene>
<proteinExistence type="predicted"/>
<accession>A0A212RFZ2</accession>
<feature type="domain" description="Putative Flp pilus-assembly TadG-like N-terminal" evidence="2">
    <location>
        <begin position="21"/>
        <end position="64"/>
    </location>
</feature>
<feature type="transmembrane region" description="Helical" evidence="1">
    <location>
        <begin position="20"/>
        <end position="43"/>
    </location>
</feature>
<evidence type="ECO:0000313" key="3">
    <source>
        <dbReference type="EMBL" id="SNB71100.1"/>
    </source>
</evidence>
<name>A0A212RFZ2_RHOAC</name>
<evidence type="ECO:0000256" key="1">
    <source>
        <dbReference type="SAM" id="Phobius"/>
    </source>
</evidence>
<keyword evidence="4" id="KW-1185">Reference proteome</keyword>
<dbReference type="EMBL" id="FYDG01000004">
    <property type="protein sequence ID" value="SNB71100.1"/>
    <property type="molecule type" value="Genomic_DNA"/>
</dbReference>
<dbReference type="Pfam" id="PF13400">
    <property type="entry name" value="Tad"/>
    <property type="match status" value="1"/>
</dbReference>